<comment type="caution">
    <text evidence="4">The sequence shown here is derived from an EMBL/GenBank/DDBJ whole genome shotgun (WGS) entry which is preliminary data.</text>
</comment>
<organism evidence="4 5">
    <name type="scientific">Neoarthrinium moseri</name>
    <dbReference type="NCBI Taxonomy" id="1658444"/>
    <lineage>
        <taxon>Eukaryota</taxon>
        <taxon>Fungi</taxon>
        <taxon>Dikarya</taxon>
        <taxon>Ascomycota</taxon>
        <taxon>Pezizomycotina</taxon>
        <taxon>Sordariomycetes</taxon>
        <taxon>Xylariomycetidae</taxon>
        <taxon>Amphisphaeriales</taxon>
        <taxon>Apiosporaceae</taxon>
        <taxon>Neoarthrinium</taxon>
    </lineage>
</organism>
<evidence type="ECO:0000313" key="5">
    <source>
        <dbReference type="Proteomes" id="UP000829685"/>
    </source>
</evidence>
<dbReference type="InterPro" id="IPR050300">
    <property type="entry name" value="GDXG_lipolytic_enzyme"/>
</dbReference>
<gene>
    <name evidence="4" type="ORF">JX265_008481</name>
</gene>
<dbReference type="Proteomes" id="UP000829685">
    <property type="component" value="Unassembled WGS sequence"/>
</dbReference>
<dbReference type="PANTHER" id="PTHR48081">
    <property type="entry name" value="AB HYDROLASE SUPERFAMILY PROTEIN C4A8.06C"/>
    <property type="match status" value="1"/>
</dbReference>
<dbReference type="Pfam" id="PF07859">
    <property type="entry name" value="Abhydrolase_3"/>
    <property type="match status" value="1"/>
</dbReference>
<keyword evidence="5" id="KW-1185">Reference proteome</keyword>
<proteinExistence type="predicted"/>
<dbReference type="SUPFAM" id="SSF53474">
    <property type="entry name" value="alpha/beta-Hydrolases"/>
    <property type="match status" value="1"/>
</dbReference>
<keyword evidence="1" id="KW-0378">Hydrolase</keyword>
<feature type="region of interest" description="Disordered" evidence="2">
    <location>
        <begin position="98"/>
        <end position="137"/>
    </location>
</feature>
<evidence type="ECO:0000313" key="4">
    <source>
        <dbReference type="EMBL" id="KAI1864757.1"/>
    </source>
</evidence>
<reference evidence="4" key="1">
    <citation type="submission" date="2021-03" db="EMBL/GenBank/DDBJ databases">
        <title>Revisited historic fungal species revealed as producer of novel bioactive compounds through whole genome sequencing and comparative genomics.</title>
        <authorList>
            <person name="Vignolle G.A."/>
            <person name="Hochenegger N."/>
            <person name="Mach R.L."/>
            <person name="Mach-Aigner A.R."/>
            <person name="Javad Rahimi M."/>
            <person name="Salim K.A."/>
            <person name="Chan C.M."/>
            <person name="Lim L.B.L."/>
            <person name="Cai F."/>
            <person name="Druzhinina I.S."/>
            <person name="U'Ren J.M."/>
            <person name="Derntl C."/>
        </authorList>
    </citation>
    <scope>NUCLEOTIDE SEQUENCE</scope>
    <source>
        <strain evidence="4">TUCIM 5799</strain>
    </source>
</reference>
<feature type="compositionally biased region" description="Basic and acidic residues" evidence="2">
    <location>
        <begin position="111"/>
        <end position="121"/>
    </location>
</feature>
<dbReference type="EMBL" id="JAFIMR010000023">
    <property type="protein sequence ID" value="KAI1864757.1"/>
    <property type="molecule type" value="Genomic_DNA"/>
</dbReference>
<protein>
    <recommendedName>
        <fullName evidence="3">Alpha/beta hydrolase fold-3 domain-containing protein</fullName>
    </recommendedName>
</protein>
<accession>A0A9P9WIE8</accession>
<dbReference type="AlphaFoldDB" id="A0A9P9WIE8"/>
<feature type="domain" description="Alpha/beta hydrolase fold-3" evidence="3">
    <location>
        <begin position="194"/>
        <end position="368"/>
    </location>
</feature>
<dbReference type="InterPro" id="IPR029058">
    <property type="entry name" value="AB_hydrolase_fold"/>
</dbReference>
<evidence type="ECO:0000259" key="3">
    <source>
        <dbReference type="Pfam" id="PF07859"/>
    </source>
</evidence>
<name>A0A9P9WIE8_9PEZI</name>
<dbReference type="Gene3D" id="3.40.50.1820">
    <property type="entry name" value="alpha/beta hydrolase"/>
    <property type="match status" value="1"/>
</dbReference>
<evidence type="ECO:0000256" key="2">
    <source>
        <dbReference type="SAM" id="MobiDB-lite"/>
    </source>
</evidence>
<sequence length="399" mass="43197">MQDLRALVLTHPLPLDPAWLAHEEAVGLRNPKPALSVTERQPLYAAECRARNAAMMATGARDHDLAQGVRVTRLTVASAVDGYAIPVLRYDALAGDEGEAAGDQEGGEVQSRQRQEDEGRTEATSPGDMGHGQTGSQIAQQGDDVVLVYIHGGGLQVGEADSEELTCRRLVKHFPFSLTASTQSSNNKNTRSCTRVRLYSIGYRLMPQVPAETCVADSDSAFAWVRSTHPSARVVLVGSSSGGELAALVSQSQPPGCVAGVLLRCPVTADAPDHVPARLRAWHTSAGAAFATALLGPFRRERPRDGLARMPLECPVDELRARRLPRTWVQVCTNDVLFSDGLCYAQALRDAGVEVRMDVVSGWPHTFWLKAPHLERALQADEEMLRGLRWVLEGDVGMA</sequence>
<dbReference type="InterPro" id="IPR013094">
    <property type="entry name" value="AB_hydrolase_3"/>
</dbReference>
<dbReference type="GO" id="GO:0016787">
    <property type="term" value="F:hydrolase activity"/>
    <property type="evidence" value="ECO:0007669"/>
    <property type="project" value="UniProtKB-KW"/>
</dbReference>
<evidence type="ECO:0000256" key="1">
    <source>
        <dbReference type="ARBA" id="ARBA00022801"/>
    </source>
</evidence>